<sequence length="403" mass="47254">MDPLDIVTQKDSVFPVFQGVYSADDWRVNACEVYGRLKQTTHDMPLGPFFHDASVPEEYRFEIDVHLYHQAIEQFLITEDIATLFLNAHPDVLLEHGEELIEMLLTYERERGLKLDSLVIEMSLSSFHGDLEHLHHFIMYLKTYGIKISLDNIGLIETNLDVIGMVSPHFIKVNLRPLLDAEKPQAYHDVMHSLTQLARKIGAAMIFQEIETEFQLQYAWRNGGQYYQGNFLDQPNGSIEKSSIQLDHLNAIFSRFIRHEKNKLKRRLAIEEELQKKLEDALLLSEDHTDNELLSYIGTLFQHESFRIYLCDGDGFQKSANMVWRDSEWAFQQEYMGKNWSWRPYFLENIVRMESGGKGILSDLYSDIETKQNIRTFSFPVQEHLYVFIDLSYEFLFKNDHHV</sequence>
<dbReference type="SUPFAM" id="SSF141868">
    <property type="entry name" value="EAL domain-like"/>
    <property type="match status" value="1"/>
</dbReference>
<keyword evidence="3" id="KW-1185">Reference proteome</keyword>
<dbReference type="InterPro" id="IPR035919">
    <property type="entry name" value="EAL_sf"/>
</dbReference>
<gene>
    <name evidence="2" type="ORF">EV213_102270</name>
</gene>
<dbReference type="SMART" id="SM00052">
    <property type="entry name" value="EAL"/>
    <property type="match status" value="1"/>
</dbReference>
<dbReference type="InterPro" id="IPR050706">
    <property type="entry name" value="Cyclic-di-GMP_PDE-like"/>
</dbReference>
<dbReference type="InterPro" id="IPR001633">
    <property type="entry name" value="EAL_dom"/>
</dbReference>
<dbReference type="Gene3D" id="3.20.20.450">
    <property type="entry name" value="EAL domain"/>
    <property type="match status" value="1"/>
</dbReference>
<reference evidence="2 3" key="1">
    <citation type="submission" date="2019-03" db="EMBL/GenBank/DDBJ databases">
        <title>Genomic Encyclopedia of Type Strains, Phase IV (KMG-IV): sequencing the most valuable type-strain genomes for metagenomic binning, comparative biology and taxonomic classification.</title>
        <authorList>
            <person name="Goeker M."/>
        </authorList>
    </citation>
    <scope>NUCLEOTIDE SEQUENCE [LARGE SCALE GENOMIC DNA]</scope>
    <source>
        <strain evidence="2 3">DSM 28697</strain>
    </source>
</reference>
<dbReference type="Proteomes" id="UP000295632">
    <property type="component" value="Unassembled WGS sequence"/>
</dbReference>
<organism evidence="2 3">
    <name type="scientific">Aureibacillus halotolerans</name>
    <dbReference type="NCBI Taxonomy" id="1508390"/>
    <lineage>
        <taxon>Bacteria</taxon>
        <taxon>Bacillati</taxon>
        <taxon>Bacillota</taxon>
        <taxon>Bacilli</taxon>
        <taxon>Bacillales</taxon>
        <taxon>Bacillaceae</taxon>
        <taxon>Aureibacillus</taxon>
    </lineage>
</organism>
<dbReference type="EMBL" id="SNYJ01000002">
    <property type="protein sequence ID" value="TDQ42239.1"/>
    <property type="molecule type" value="Genomic_DNA"/>
</dbReference>
<dbReference type="PANTHER" id="PTHR33121:SF82">
    <property type="entry name" value="SIGNAL TRANSDUCTION PROTEIN CONTAINING A EAL DOMAIN"/>
    <property type="match status" value="1"/>
</dbReference>
<feature type="domain" description="EAL" evidence="1">
    <location>
        <begin position="1"/>
        <end position="249"/>
    </location>
</feature>
<dbReference type="InterPro" id="IPR029151">
    <property type="entry name" value="Sensor-like_sf"/>
</dbReference>
<dbReference type="AlphaFoldDB" id="A0A4R6UBA0"/>
<dbReference type="InterPro" id="IPR018842">
    <property type="entry name" value="YkuI_C"/>
</dbReference>
<proteinExistence type="predicted"/>
<dbReference type="Pfam" id="PF00563">
    <property type="entry name" value="EAL"/>
    <property type="match status" value="1"/>
</dbReference>
<evidence type="ECO:0000313" key="2">
    <source>
        <dbReference type="EMBL" id="TDQ42239.1"/>
    </source>
</evidence>
<dbReference type="RefSeq" id="WP_133579125.1">
    <property type="nucleotide sequence ID" value="NZ_SNYJ01000002.1"/>
</dbReference>
<dbReference type="CDD" id="cd01948">
    <property type="entry name" value="EAL"/>
    <property type="match status" value="1"/>
</dbReference>
<evidence type="ECO:0000259" key="1">
    <source>
        <dbReference type="PROSITE" id="PS50883"/>
    </source>
</evidence>
<dbReference type="PROSITE" id="PS50883">
    <property type="entry name" value="EAL"/>
    <property type="match status" value="1"/>
</dbReference>
<accession>A0A4R6UBA0</accession>
<name>A0A4R6UBA0_9BACI</name>
<dbReference type="Pfam" id="PF10388">
    <property type="entry name" value="YkuI_C"/>
    <property type="match status" value="1"/>
</dbReference>
<dbReference type="PANTHER" id="PTHR33121">
    <property type="entry name" value="CYCLIC DI-GMP PHOSPHODIESTERASE PDEF"/>
    <property type="match status" value="1"/>
</dbReference>
<protein>
    <submittedName>
        <fullName evidence="2">EAL domain-containing protein (Putative c-di-GMP-specific phosphodiesterase class I)</fullName>
    </submittedName>
</protein>
<dbReference type="Gene3D" id="3.30.450.20">
    <property type="entry name" value="PAS domain"/>
    <property type="match status" value="1"/>
</dbReference>
<dbReference type="SUPFAM" id="SSF103190">
    <property type="entry name" value="Sensory domain-like"/>
    <property type="match status" value="1"/>
</dbReference>
<evidence type="ECO:0000313" key="3">
    <source>
        <dbReference type="Proteomes" id="UP000295632"/>
    </source>
</evidence>
<dbReference type="OrthoDB" id="1673646at2"/>
<dbReference type="GO" id="GO:0071111">
    <property type="term" value="F:cyclic-guanylate-specific phosphodiesterase activity"/>
    <property type="evidence" value="ECO:0007669"/>
    <property type="project" value="InterPro"/>
</dbReference>
<comment type="caution">
    <text evidence="2">The sequence shown here is derived from an EMBL/GenBank/DDBJ whole genome shotgun (WGS) entry which is preliminary data.</text>
</comment>